<dbReference type="EMBL" id="JADBJN010000004">
    <property type="protein sequence ID" value="KAG5666523.1"/>
    <property type="molecule type" value="Genomic_DNA"/>
</dbReference>
<proteinExistence type="predicted"/>
<gene>
    <name evidence="1" type="ORF">PVAND_014544</name>
</gene>
<comment type="caution">
    <text evidence="1">The sequence shown here is derived from an EMBL/GenBank/DDBJ whole genome shotgun (WGS) entry which is preliminary data.</text>
</comment>
<evidence type="ECO:0000313" key="2">
    <source>
        <dbReference type="Proteomes" id="UP001107558"/>
    </source>
</evidence>
<dbReference type="AlphaFoldDB" id="A0A9J6BAH8"/>
<keyword evidence="2" id="KW-1185">Reference proteome</keyword>
<protein>
    <submittedName>
        <fullName evidence="1">Uncharacterized protein</fullName>
    </submittedName>
</protein>
<accession>A0A9J6BAH8</accession>
<reference evidence="1" key="1">
    <citation type="submission" date="2021-03" db="EMBL/GenBank/DDBJ databases">
        <title>Chromosome level genome of the anhydrobiotic midge Polypedilum vanderplanki.</title>
        <authorList>
            <person name="Yoshida Y."/>
            <person name="Kikawada T."/>
            <person name="Gusev O."/>
        </authorList>
    </citation>
    <scope>NUCLEOTIDE SEQUENCE</scope>
    <source>
        <strain evidence="1">NIAS01</strain>
        <tissue evidence="1">Whole body or cell culture</tissue>
    </source>
</reference>
<dbReference type="OrthoDB" id="93990at2759"/>
<sequence>MQNFALQNEQFVHFVEQSCERAGKTIAFYTKSIVDLILTRGNVAGYCDGTFRFFPAYFNQLLIIHINVGNHVSKILALLFNIIIKNAFSGFCMFLLSYGKKSTEAYVDVFSHMSSLGIVLKELVMDFESSMRKGALCAFPNVKLSGCHFHLGQSLHKNMQKLCDHPDYSLLRKMQALALLPANIIKETYLELKGVLLEFYEKMVFQLKDYINSDFQKKIRLSNKRTEKFQKEAVIKRLYSKLEKGMTGLQFVENVYSGDYEKLFKEVLEERNSRPEAEWNEFSDESSDEDETSLVRKCECCHNIRRIEGGFAACLHIILCRECVIKVNEHCRLSNGKVACIRCRKQNDEAKLAYY</sequence>
<organism evidence="1 2">
    <name type="scientific">Polypedilum vanderplanki</name>
    <name type="common">Sleeping chironomid midge</name>
    <dbReference type="NCBI Taxonomy" id="319348"/>
    <lineage>
        <taxon>Eukaryota</taxon>
        <taxon>Metazoa</taxon>
        <taxon>Ecdysozoa</taxon>
        <taxon>Arthropoda</taxon>
        <taxon>Hexapoda</taxon>
        <taxon>Insecta</taxon>
        <taxon>Pterygota</taxon>
        <taxon>Neoptera</taxon>
        <taxon>Endopterygota</taxon>
        <taxon>Diptera</taxon>
        <taxon>Nematocera</taxon>
        <taxon>Chironomoidea</taxon>
        <taxon>Chironomidae</taxon>
        <taxon>Chironominae</taxon>
        <taxon>Polypedilum</taxon>
        <taxon>Polypedilum</taxon>
    </lineage>
</organism>
<evidence type="ECO:0000313" key="1">
    <source>
        <dbReference type="EMBL" id="KAG5666523.1"/>
    </source>
</evidence>
<name>A0A9J6BAH8_POLVA</name>
<dbReference type="Proteomes" id="UP001107558">
    <property type="component" value="Chromosome 4"/>
</dbReference>